<evidence type="ECO:0000259" key="3">
    <source>
        <dbReference type="Pfam" id="PF09375"/>
    </source>
</evidence>
<accession>A0A2H1YGI3</accession>
<dbReference type="Proteomes" id="UP000234211">
    <property type="component" value="Unassembled WGS sequence"/>
</dbReference>
<feature type="domain" description="Imelysin-like" evidence="3">
    <location>
        <begin position="46"/>
        <end position="336"/>
    </location>
</feature>
<evidence type="ECO:0000256" key="1">
    <source>
        <dbReference type="ARBA" id="ARBA00004196"/>
    </source>
</evidence>
<protein>
    <recommendedName>
        <fullName evidence="3">Imelysin-like domain-containing protein</fullName>
    </recommendedName>
</protein>
<dbReference type="AlphaFoldDB" id="A0A2H1YGI3"/>
<dbReference type="PROSITE" id="PS51257">
    <property type="entry name" value="PROKAR_LIPOPROTEIN"/>
    <property type="match status" value="1"/>
</dbReference>
<dbReference type="InterPro" id="IPR034984">
    <property type="entry name" value="Imelysin-like_IPPA"/>
</dbReference>
<keyword evidence="2" id="KW-0732">Signal</keyword>
<dbReference type="EMBL" id="OENF01000012">
    <property type="protein sequence ID" value="SOS74550.1"/>
    <property type="molecule type" value="Genomic_DNA"/>
</dbReference>
<dbReference type="RefSeq" id="WP_101917022.1">
    <property type="nucleotide sequence ID" value="NZ_OENF01000012.1"/>
</dbReference>
<gene>
    <name evidence="4" type="ORF">TNO020_20230</name>
</gene>
<organism evidence="4 5">
    <name type="scientific">Tenacibaculum piscium</name>
    <dbReference type="NCBI Taxonomy" id="1458515"/>
    <lineage>
        <taxon>Bacteria</taxon>
        <taxon>Pseudomonadati</taxon>
        <taxon>Bacteroidota</taxon>
        <taxon>Flavobacteriia</taxon>
        <taxon>Flavobacteriales</taxon>
        <taxon>Flavobacteriaceae</taxon>
        <taxon>Tenacibaculum</taxon>
    </lineage>
</organism>
<dbReference type="CDD" id="cd14659">
    <property type="entry name" value="Imelysin-like_IPPA"/>
    <property type="match status" value="1"/>
</dbReference>
<proteinExistence type="predicted"/>
<dbReference type="Gene3D" id="1.20.1420.20">
    <property type="entry name" value="M75 peptidase, HXXE motif"/>
    <property type="match status" value="1"/>
</dbReference>
<dbReference type="InterPro" id="IPR018976">
    <property type="entry name" value="Imelysin-like"/>
</dbReference>
<dbReference type="OrthoDB" id="650514at2"/>
<name>A0A2H1YGI3_9FLAO</name>
<comment type="subcellular location">
    <subcellularLocation>
        <location evidence="1">Cell envelope</location>
    </subcellularLocation>
</comment>
<dbReference type="Pfam" id="PF09375">
    <property type="entry name" value="Peptidase_M75"/>
    <property type="match status" value="1"/>
</dbReference>
<evidence type="ECO:0000313" key="5">
    <source>
        <dbReference type="Proteomes" id="UP000234211"/>
    </source>
</evidence>
<evidence type="ECO:0000256" key="2">
    <source>
        <dbReference type="ARBA" id="ARBA00022729"/>
    </source>
</evidence>
<sequence>MKKLIYISFIFLLSACGGENGDGNNPTNPDDFKRKEMLTFWANHIIVPAYSDFNTKTVTLKESVDAFLEKPTIATLNTARDTWKNAYISWQKVAIFQVGKAQELNMVNRMNTVPTNVENLKKYATPNKENKVQYNLESPNLYAVQGFPALDYLLNGQGTDIETITFYTTAKNAVYFKNYLNDITKKIADLTKTVIDDWNGGYKELFIAKDGYTDVSSVDKLVNFYVIPFYEKELRDNKIATPSGARSGTIAVEKVEAYYYQKELSKELFTTALTATKNFYKGIGYDKTSGKSLHQYLEFLNRKDLATLIDAKFTAIQNSTKALNTDFASQIKTDKTPFLNTYDKMQSLLKSFKPDMMSALSIKNTSTDADND</sequence>
<keyword evidence="5" id="KW-1185">Reference proteome</keyword>
<evidence type="ECO:0000313" key="4">
    <source>
        <dbReference type="EMBL" id="SOS74550.1"/>
    </source>
</evidence>
<reference evidence="5" key="1">
    <citation type="submission" date="2017-11" db="EMBL/GenBank/DDBJ databases">
        <authorList>
            <person name="Duchaud E."/>
        </authorList>
    </citation>
    <scope>NUCLEOTIDE SEQUENCE [LARGE SCALE GENOMIC DNA]</scope>
    <source>
        <strain evidence="5">Tenacibaculum sp. TNO020</strain>
    </source>
</reference>
<dbReference type="GO" id="GO:0030313">
    <property type="term" value="C:cell envelope"/>
    <property type="evidence" value="ECO:0007669"/>
    <property type="project" value="UniProtKB-SubCell"/>
</dbReference>
<dbReference type="InterPro" id="IPR038352">
    <property type="entry name" value="Imelysin_sf"/>
</dbReference>